<dbReference type="AlphaFoldDB" id="A0A5J4PBX1"/>
<protein>
    <recommendedName>
        <fullName evidence="2">DUF4292 domain-containing protein</fullName>
    </recommendedName>
</protein>
<dbReference type="EMBL" id="SNRY01009909">
    <property type="protein sequence ID" value="KAA6306440.1"/>
    <property type="molecule type" value="Genomic_DNA"/>
</dbReference>
<reference evidence="1" key="1">
    <citation type="submission" date="2019-03" db="EMBL/GenBank/DDBJ databases">
        <title>Single cell metagenomics reveals metabolic interactions within the superorganism composed of flagellate Streblomastix strix and complex community of Bacteroidetes bacteria on its surface.</title>
        <authorList>
            <person name="Treitli S.C."/>
            <person name="Kolisko M."/>
            <person name="Husnik F."/>
            <person name="Keeling P."/>
            <person name="Hampl V."/>
        </authorList>
    </citation>
    <scope>NUCLEOTIDE SEQUENCE</scope>
    <source>
        <strain evidence="1">STM</strain>
    </source>
</reference>
<evidence type="ECO:0008006" key="2">
    <source>
        <dbReference type="Google" id="ProtNLM"/>
    </source>
</evidence>
<gene>
    <name evidence="1" type="ORF">EZS27_041904</name>
</gene>
<dbReference type="Pfam" id="PF14125">
    <property type="entry name" value="DUF4292"/>
    <property type="match status" value="1"/>
</dbReference>
<name>A0A5J4PBX1_9ZZZZ</name>
<dbReference type="InterPro" id="IPR025634">
    <property type="entry name" value="DUF4292"/>
</dbReference>
<accession>A0A5J4PBX1</accession>
<comment type="caution">
    <text evidence="1">The sequence shown here is derived from an EMBL/GenBank/DDBJ whole genome shotgun (WGS) entry which is preliminary data.</text>
</comment>
<evidence type="ECO:0000313" key="1">
    <source>
        <dbReference type="EMBL" id="KAA6306440.1"/>
    </source>
</evidence>
<proteinExistence type="predicted"/>
<organism evidence="1">
    <name type="scientific">termite gut metagenome</name>
    <dbReference type="NCBI Taxonomy" id="433724"/>
    <lineage>
        <taxon>unclassified sequences</taxon>
        <taxon>metagenomes</taxon>
        <taxon>organismal metagenomes</taxon>
    </lineage>
</organism>
<feature type="non-terminal residue" evidence="1">
    <location>
        <position position="1"/>
    </location>
</feature>
<sequence length="204" mass="23045">RIENIGKENQTKEIYCRMIKAIKIVFFLLLCAWLFGACRSSRSVQSGDNMPCFLSSKIQMTAPYRGDIITLSGTMKMISGECIQLSFLMPMFRSEIARINITPNEVVFVDRINRRYVRAAESDINALLTRKVNFGKIEKLLYNASRPGAKAVITAKDLNLKSSDAVKLHLYDFSTAEIAITPTEISSRYKPIALDKLLKLILNL</sequence>